<dbReference type="AlphaFoldDB" id="R7QLD7"/>
<gene>
    <name evidence="1" type="ORF">CHC_T00006116001</name>
</gene>
<protein>
    <submittedName>
        <fullName evidence="1">Uncharacterized protein</fullName>
    </submittedName>
</protein>
<proteinExistence type="predicted"/>
<organism evidence="1 2">
    <name type="scientific">Chondrus crispus</name>
    <name type="common">Carrageen Irish moss</name>
    <name type="synonym">Polymorpha crispa</name>
    <dbReference type="NCBI Taxonomy" id="2769"/>
    <lineage>
        <taxon>Eukaryota</taxon>
        <taxon>Rhodophyta</taxon>
        <taxon>Florideophyceae</taxon>
        <taxon>Rhodymeniophycidae</taxon>
        <taxon>Gigartinales</taxon>
        <taxon>Gigartinaceae</taxon>
        <taxon>Chondrus</taxon>
    </lineage>
</organism>
<dbReference type="RefSeq" id="XP_005718176.1">
    <property type="nucleotide sequence ID" value="XM_005718119.1"/>
</dbReference>
<accession>R7QLD7</accession>
<dbReference type="Proteomes" id="UP000012073">
    <property type="component" value="Unassembled WGS sequence"/>
</dbReference>
<name>R7QLD7_CHOCR</name>
<evidence type="ECO:0000313" key="1">
    <source>
        <dbReference type="EMBL" id="CDF38291.1"/>
    </source>
</evidence>
<keyword evidence="2" id="KW-1185">Reference proteome</keyword>
<dbReference type="EMBL" id="HG001914">
    <property type="protein sequence ID" value="CDF38291.1"/>
    <property type="molecule type" value="Genomic_DNA"/>
</dbReference>
<reference evidence="2" key="1">
    <citation type="journal article" date="2013" name="Proc. Natl. Acad. Sci. U.S.A.">
        <title>Genome structure and metabolic features in the red seaweed Chondrus crispus shed light on evolution of the Archaeplastida.</title>
        <authorList>
            <person name="Collen J."/>
            <person name="Porcel B."/>
            <person name="Carre W."/>
            <person name="Ball S.G."/>
            <person name="Chaparro C."/>
            <person name="Tonon T."/>
            <person name="Barbeyron T."/>
            <person name="Michel G."/>
            <person name="Noel B."/>
            <person name="Valentin K."/>
            <person name="Elias M."/>
            <person name="Artiguenave F."/>
            <person name="Arun A."/>
            <person name="Aury J.M."/>
            <person name="Barbosa-Neto J.F."/>
            <person name="Bothwell J.H."/>
            <person name="Bouget F.Y."/>
            <person name="Brillet L."/>
            <person name="Cabello-Hurtado F."/>
            <person name="Capella-Gutierrez S."/>
            <person name="Charrier B."/>
            <person name="Cladiere L."/>
            <person name="Cock J.M."/>
            <person name="Coelho S.M."/>
            <person name="Colleoni C."/>
            <person name="Czjzek M."/>
            <person name="Da Silva C."/>
            <person name="Delage L."/>
            <person name="Denoeud F."/>
            <person name="Deschamps P."/>
            <person name="Dittami S.M."/>
            <person name="Gabaldon T."/>
            <person name="Gachon C.M."/>
            <person name="Groisillier A."/>
            <person name="Herve C."/>
            <person name="Jabbari K."/>
            <person name="Katinka M."/>
            <person name="Kloareg B."/>
            <person name="Kowalczyk N."/>
            <person name="Labadie K."/>
            <person name="Leblanc C."/>
            <person name="Lopez P.J."/>
            <person name="McLachlan D.H."/>
            <person name="Meslet-Cladiere L."/>
            <person name="Moustafa A."/>
            <person name="Nehr Z."/>
            <person name="Nyvall Collen P."/>
            <person name="Panaud O."/>
            <person name="Partensky F."/>
            <person name="Poulain J."/>
            <person name="Rensing S.A."/>
            <person name="Rousvoal S."/>
            <person name="Samson G."/>
            <person name="Symeonidi A."/>
            <person name="Weissenbach J."/>
            <person name="Zambounis A."/>
            <person name="Wincker P."/>
            <person name="Boyen C."/>
        </authorList>
    </citation>
    <scope>NUCLEOTIDE SEQUENCE [LARGE SCALE GENOMIC DNA]</scope>
    <source>
        <strain evidence="2">cv. Stackhouse</strain>
    </source>
</reference>
<dbReference type="GeneID" id="17325893"/>
<dbReference type="Gramene" id="CDF38291">
    <property type="protein sequence ID" value="CDF38291"/>
    <property type="gene ID" value="CHC_T00006116001"/>
</dbReference>
<dbReference type="KEGG" id="ccp:CHC_T00006116001"/>
<evidence type="ECO:0000313" key="2">
    <source>
        <dbReference type="Proteomes" id="UP000012073"/>
    </source>
</evidence>
<sequence>MIHLFRLLLLRKTKHFSFRCKISGSRYKEVWSALSGTKRKREGFEQSECGWLNKPVAGNALITYMEGELAAINRRLVHVEGVTIYSVDDDHNRLSSRAVLHLTNLSQVTNPKKALGPVNNAACSALTHAFIASHYSRPHEKITHVWHRLVQLIQGVPTVGALRPMVDSIFASDRGYNEVETISFLNEL</sequence>